<evidence type="ECO:0000313" key="1">
    <source>
        <dbReference type="EMBL" id="KLK89482.1"/>
    </source>
</evidence>
<proteinExistence type="predicted"/>
<keyword evidence="2" id="KW-1185">Reference proteome</keyword>
<sequence>MKVAYVFATSNASTFKLASMILPQLEAGNHGADVVGMMFFDDNIFCLREGDPIGERLANVAQEKGILLMVCDACALRRNLAEGPPESCGTGAVMAKGLVKGVLAGCFPQLYEALSGNPPDHIISL</sequence>
<dbReference type="InterPro" id="IPR027396">
    <property type="entry name" value="DsrEFH-like"/>
</dbReference>
<dbReference type="EMBL" id="LCYG01000150">
    <property type="protein sequence ID" value="KLK89482.1"/>
    <property type="molecule type" value="Genomic_DNA"/>
</dbReference>
<name>A0A0H1RA70_9HYPH</name>
<dbReference type="RefSeq" id="WP_047192921.1">
    <property type="nucleotide sequence ID" value="NZ_LCYG01000150.1"/>
</dbReference>
<comment type="caution">
    <text evidence="1">The sequence shown here is derived from an EMBL/GenBank/DDBJ whole genome shotgun (WGS) entry which is preliminary data.</text>
</comment>
<dbReference type="STRING" id="1225564.AA309_31235"/>
<dbReference type="Proteomes" id="UP000035489">
    <property type="component" value="Unassembled WGS sequence"/>
</dbReference>
<dbReference type="SUPFAM" id="SSF75169">
    <property type="entry name" value="DsrEFH-like"/>
    <property type="match status" value="1"/>
</dbReference>
<dbReference type="NCBIfam" id="NF040913">
    <property type="entry name" value="DsrE_rel_ELSE"/>
    <property type="match status" value="1"/>
</dbReference>
<dbReference type="OrthoDB" id="9793300at2"/>
<protein>
    <submittedName>
        <fullName evidence="1">Sulfur reduction protein DsrE</fullName>
    </submittedName>
</protein>
<gene>
    <name evidence="1" type="ORF">AA309_31235</name>
</gene>
<organism evidence="1 2">
    <name type="scientific">Microvirga vignae</name>
    <dbReference type="NCBI Taxonomy" id="1225564"/>
    <lineage>
        <taxon>Bacteria</taxon>
        <taxon>Pseudomonadati</taxon>
        <taxon>Pseudomonadota</taxon>
        <taxon>Alphaproteobacteria</taxon>
        <taxon>Hyphomicrobiales</taxon>
        <taxon>Methylobacteriaceae</taxon>
        <taxon>Microvirga</taxon>
    </lineage>
</organism>
<evidence type="ECO:0000313" key="2">
    <source>
        <dbReference type="Proteomes" id="UP000035489"/>
    </source>
</evidence>
<dbReference type="AlphaFoldDB" id="A0A0H1RA70"/>
<reference evidence="1 2" key="1">
    <citation type="submission" date="2015-05" db="EMBL/GenBank/DDBJ databases">
        <title>Draft genome sequence of Microvirga vignae strain BR3299, a novel nitrogen fixing bacteria isolated from Brazil semi-aired region.</title>
        <authorList>
            <person name="Zilli J.E."/>
            <person name="Passos S.R."/>
            <person name="Leite J."/>
            <person name="Baldani J.I."/>
            <person name="Xavier G.R."/>
            <person name="Rumjaneck N.G."/>
            <person name="Simoes-Araujo J.L."/>
        </authorList>
    </citation>
    <scope>NUCLEOTIDE SEQUENCE [LARGE SCALE GENOMIC DNA]</scope>
    <source>
        <strain evidence="1 2">BR3299</strain>
    </source>
</reference>
<dbReference type="PATRIC" id="fig|1225564.3.peg.1370"/>
<accession>A0A0H1RA70</accession>